<organism evidence="2 3">
    <name type="scientific">Trametes versicolor (strain FP-101664)</name>
    <name type="common">White-rot fungus</name>
    <name type="synonym">Coriolus versicolor</name>
    <dbReference type="NCBI Taxonomy" id="717944"/>
    <lineage>
        <taxon>Eukaryota</taxon>
        <taxon>Fungi</taxon>
        <taxon>Dikarya</taxon>
        <taxon>Basidiomycota</taxon>
        <taxon>Agaricomycotina</taxon>
        <taxon>Agaricomycetes</taxon>
        <taxon>Polyporales</taxon>
        <taxon>Polyporaceae</taxon>
        <taxon>Trametes</taxon>
    </lineage>
</organism>
<protein>
    <submittedName>
        <fullName evidence="2">Uncharacterized protein</fullName>
    </submittedName>
</protein>
<gene>
    <name evidence="2" type="ORF">TRAVEDRAFT_54342</name>
</gene>
<evidence type="ECO:0000313" key="3">
    <source>
        <dbReference type="Proteomes" id="UP000054317"/>
    </source>
</evidence>
<dbReference type="AlphaFoldDB" id="R7S7K6"/>
<feature type="region of interest" description="Disordered" evidence="1">
    <location>
        <begin position="254"/>
        <end position="302"/>
    </location>
</feature>
<dbReference type="KEGG" id="tvs:TRAVEDRAFT_54342"/>
<feature type="region of interest" description="Disordered" evidence="1">
    <location>
        <begin position="79"/>
        <end position="152"/>
    </location>
</feature>
<dbReference type="RefSeq" id="XP_008045466.1">
    <property type="nucleotide sequence ID" value="XM_008047275.1"/>
</dbReference>
<sequence length="463" mass="49343">MARRRVSALTAARKRWGPLTKAKWPCGLCPRFMKPRVCKNPNSPNFGRVFCSCHPHSLSGEEEHAQYYRFCNDLIVDGETPPTSPSASDDEDTESLPTPTTARNKGKQRARSSPPPPRNKGKHRAQSSPAVPCSKGKQRAPRAATPGPRAQCSITSCTSTRVATDCEHGRCAKHCAFAGGCSEHKAVSVDVLAQLGLTPSSSLTLSDGLVSAASDLGSGAKSSSGGASSQASSSQSSPRSQRMAAIAALFAEDAEDAAPPSEVPPPAYAKRARSPEPAGADDSPPRKAARRLPSDCLRPEHLGCEDCEHSSDGEYDRLLARTHAQLQSDKEKRSPSFDPPVFSPDLHLDRRFQLDMAAALKASILDMKSASPDLRINMPVASTSYSTAMSYMTADHQAPALLLPARFSHTSAIILPAVASSSKGPGSLLHPIDLTASPPATKRVFKARIKIEHVDIDLTLDSD</sequence>
<accession>R7S7K6</accession>
<dbReference type="EMBL" id="JH711799">
    <property type="protein sequence ID" value="EIW51587.1"/>
    <property type="molecule type" value="Genomic_DNA"/>
</dbReference>
<evidence type="ECO:0000256" key="1">
    <source>
        <dbReference type="SAM" id="MobiDB-lite"/>
    </source>
</evidence>
<proteinExistence type="predicted"/>
<reference evidence="3" key="1">
    <citation type="journal article" date="2012" name="Science">
        <title>The Paleozoic origin of enzymatic lignin decomposition reconstructed from 31 fungal genomes.</title>
        <authorList>
            <person name="Floudas D."/>
            <person name="Binder M."/>
            <person name="Riley R."/>
            <person name="Barry K."/>
            <person name="Blanchette R.A."/>
            <person name="Henrissat B."/>
            <person name="Martinez A.T."/>
            <person name="Otillar R."/>
            <person name="Spatafora J.W."/>
            <person name="Yadav J.S."/>
            <person name="Aerts A."/>
            <person name="Benoit I."/>
            <person name="Boyd A."/>
            <person name="Carlson A."/>
            <person name="Copeland A."/>
            <person name="Coutinho P.M."/>
            <person name="de Vries R.P."/>
            <person name="Ferreira P."/>
            <person name="Findley K."/>
            <person name="Foster B."/>
            <person name="Gaskell J."/>
            <person name="Glotzer D."/>
            <person name="Gorecki P."/>
            <person name="Heitman J."/>
            <person name="Hesse C."/>
            <person name="Hori C."/>
            <person name="Igarashi K."/>
            <person name="Jurgens J.A."/>
            <person name="Kallen N."/>
            <person name="Kersten P."/>
            <person name="Kohler A."/>
            <person name="Kuees U."/>
            <person name="Kumar T.K.A."/>
            <person name="Kuo A."/>
            <person name="LaButti K."/>
            <person name="Larrondo L.F."/>
            <person name="Lindquist E."/>
            <person name="Ling A."/>
            <person name="Lombard V."/>
            <person name="Lucas S."/>
            <person name="Lundell T."/>
            <person name="Martin R."/>
            <person name="McLaughlin D.J."/>
            <person name="Morgenstern I."/>
            <person name="Morin E."/>
            <person name="Murat C."/>
            <person name="Nagy L.G."/>
            <person name="Nolan M."/>
            <person name="Ohm R.A."/>
            <person name="Patyshakuliyeva A."/>
            <person name="Rokas A."/>
            <person name="Ruiz-Duenas F.J."/>
            <person name="Sabat G."/>
            <person name="Salamov A."/>
            <person name="Samejima M."/>
            <person name="Schmutz J."/>
            <person name="Slot J.C."/>
            <person name="St John F."/>
            <person name="Stenlid J."/>
            <person name="Sun H."/>
            <person name="Sun S."/>
            <person name="Syed K."/>
            <person name="Tsang A."/>
            <person name="Wiebenga A."/>
            <person name="Young D."/>
            <person name="Pisabarro A."/>
            <person name="Eastwood D.C."/>
            <person name="Martin F."/>
            <person name="Cullen D."/>
            <person name="Grigoriev I.V."/>
            <person name="Hibbett D.S."/>
        </authorList>
    </citation>
    <scope>NUCLEOTIDE SEQUENCE [LARGE SCALE GENOMIC DNA]</scope>
    <source>
        <strain evidence="3">FP-101664</strain>
    </source>
</reference>
<feature type="compositionally biased region" description="Low complexity" evidence="1">
    <location>
        <begin position="141"/>
        <end position="150"/>
    </location>
</feature>
<dbReference type="Proteomes" id="UP000054317">
    <property type="component" value="Unassembled WGS sequence"/>
</dbReference>
<dbReference type="OMA" id="CTSIMEM"/>
<dbReference type="GeneID" id="19417375"/>
<keyword evidence="3" id="KW-1185">Reference proteome</keyword>
<dbReference type="OrthoDB" id="10666203at2759"/>
<name>R7S7K6_TRAVS</name>
<feature type="region of interest" description="Disordered" evidence="1">
    <location>
        <begin position="216"/>
        <end position="242"/>
    </location>
</feature>
<evidence type="ECO:0000313" key="2">
    <source>
        <dbReference type="EMBL" id="EIW51587.1"/>
    </source>
</evidence>